<protein>
    <recommendedName>
        <fullName evidence="3">Reverse transcriptase domain-containing protein</fullName>
    </recommendedName>
</protein>
<organism evidence="1 2">
    <name type="scientific">Synaphobranchus kaupii</name>
    <name type="common">Kaup's arrowtooth eel</name>
    <dbReference type="NCBI Taxonomy" id="118154"/>
    <lineage>
        <taxon>Eukaryota</taxon>
        <taxon>Metazoa</taxon>
        <taxon>Chordata</taxon>
        <taxon>Craniata</taxon>
        <taxon>Vertebrata</taxon>
        <taxon>Euteleostomi</taxon>
        <taxon>Actinopterygii</taxon>
        <taxon>Neopterygii</taxon>
        <taxon>Teleostei</taxon>
        <taxon>Anguilliformes</taxon>
        <taxon>Synaphobranchidae</taxon>
        <taxon>Synaphobranchus</taxon>
    </lineage>
</organism>
<accession>A0A9Q1IQQ8</accession>
<dbReference type="Proteomes" id="UP001152622">
    <property type="component" value="Chromosome 10"/>
</dbReference>
<dbReference type="EMBL" id="JAINUF010000010">
    <property type="protein sequence ID" value="KAJ8348872.1"/>
    <property type="molecule type" value="Genomic_DNA"/>
</dbReference>
<dbReference type="OrthoDB" id="10037236at2759"/>
<reference evidence="1" key="1">
    <citation type="journal article" date="2023" name="Science">
        <title>Genome structures resolve the early diversification of teleost fishes.</title>
        <authorList>
            <person name="Parey E."/>
            <person name="Louis A."/>
            <person name="Montfort J."/>
            <person name="Bouchez O."/>
            <person name="Roques C."/>
            <person name="Iampietro C."/>
            <person name="Lluch J."/>
            <person name="Castinel A."/>
            <person name="Donnadieu C."/>
            <person name="Desvignes T."/>
            <person name="Floi Bucao C."/>
            <person name="Jouanno E."/>
            <person name="Wen M."/>
            <person name="Mejri S."/>
            <person name="Dirks R."/>
            <person name="Jansen H."/>
            <person name="Henkel C."/>
            <person name="Chen W.J."/>
            <person name="Zahm M."/>
            <person name="Cabau C."/>
            <person name="Klopp C."/>
            <person name="Thompson A.W."/>
            <person name="Robinson-Rechavi M."/>
            <person name="Braasch I."/>
            <person name="Lecointre G."/>
            <person name="Bobe J."/>
            <person name="Postlethwait J.H."/>
            <person name="Berthelot C."/>
            <person name="Roest Crollius H."/>
            <person name="Guiguen Y."/>
        </authorList>
    </citation>
    <scope>NUCLEOTIDE SEQUENCE</scope>
    <source>
        <strain evidence="1">WJC10195</strain>
    </source>
</reference>
<evidence type="ECO:0000313" key="1">
    <source>
        <dbReference type="EMBL" id="KAJ8348872.1"/>
    </source>
</evidence>
<keyword evidence="2" id="KW-1185">Reference proteome</keyword>
<name>A0A9Q1IQQ8_SYNKA</name>
<sequence>MFAENTTLVGLNSDCDQSTCREEVSCLVSWCTANNLELNTQKFWRWSLILEESPPHYFPWKYIELNGQQSLGTITQQDLKMRKRARKLWLTPHTLATLFQHFPSQRRPKVRALKTGTTHHRLSFYPQAIILTKDPSFATSCALAV</sequence>
<proteinExistence type="predicted"/>
<comment type="caution">
    <text evidence="1">The sequence shown here is derived from an EMBL/GenBank/DDBJ whole genome shotgun (WGS) entry which is preliminary data.</text>
</comment>
<evidence type="ECO:0008006" key="3">
    <source>
        <dbReference type="Google" id="ProtNLM"/>
    </source>
</evidence>
<dbReference type="AlphaFoldDB" id="A0A9Q1IQQ8"/>
<gene>
    <name evidence="1" type="ORF">SKAU_G00274610</name>
</gene>
<evidence type="ECO:0000313" key="2">
    <source>
        <dbReference type="Proteomes" id="UP001152622"/>
    </source>
</evidence>